<feature type="domain" description="Casparian strip membrane protein" evidence="9">
    <location>
        <begin position="24"/>
        <end position="182"/>
    </location>
</feature>
<feature type="transmembrane region" description="Helical" evidence="8">
    <location>
        <begin position="81"/>
        <end position="105"/>
    </location>
</feature>
<proteinExistence type="inferred from homology"/>
<feature type="transmembrane region" description="Helical" evidence="8">
    <location>
        <begin position="117"/>
        <end position="150"/>
    </location>
</feature>
<dbReference type="InterPro" id="IPR006459">
    <property type="entry name" value="CASP/CASPL"/>
</dbReference>
<name>A0A8K0MRQ4_9ROSA</name>
<evidence type="ECO:0000313" key="10">
    <source>
        <dbReference type="EMBL" id="KAF3456142.1"/>
    </source>
</evidence>
<dbReference type="InterPro" id="IPR044173">
    <property type="entry name" value="CASPL"/>
</dbReference>
<protein>
    <recommendedName>
        <fullName evidence="8">CASP-like protein</fullName>
    </recommendedName>
</protein>
<feature type="transmembrane region" description="Helical" evidence="8">
    <location>
        <begin position="32"/>
        <end position="50"/>
    </location>
</feature>
<keyword evidence="5 8" id="KW-0812">Transmembrane</keyword>
<dbReference type="AlphaFoldDB" id="A0A8K0MRQ4"/>
<dbReference type="Pfam" id="PF04535">
    <property type="entry name" value="CASP_dom"/>
    <property type="match status" value="1"/>
</dbReference>
<keyword evidence="11" id="KW-1185">Reference proteome</keyword>
<comment type="subcellular location">
    <subcellularLocation>
        <location evidence="1 8">Cell membrane</location>
        <topology evidence="1 8">Multi-pass membrane protein</topology>
    </subcellularLocation>
</comment>
<evidence type="ECO:0000259" key="9">
    <source>
        <dbReference type="Pfam" id="PF04535"/>
    </source>
</evidence>
<dbReference type="EMBL" id="VOIH02000001">
    <property type="protein sequence ID" value="KAF3456142.1"/>
    <property type="molecule type" value="Genomic_DNA"/>
</dbReference>
<accession>A0A8K0MRQ4</accession>
<comment type="subunit">
    <text evidence="3 8">Homodimer and heterodimers.</text>
</comment>
<gene>
    <name evidence="10" type="ORF">FNV43_RR00792</name>
</gene>
<evidence type="ECO:0000256" key="6">
    <source>
        <dbReference type="ARBA" id="ARBA00022989"/>
    </source>
</evidence>
<feature type="transmembrane region" description="Helical" evidence="8">
    <location>
        <begin position="170"/>
        <end position="195"/>
    </location>
</feature>
<evidence type="ECO:0000256" key="3">
    <source>
        <dbReference type="ARBA" id="ARBA00011489"/>
    </source>
</evidence>
<keyword evidence="4 8" id="KW-1003">Cell membrane</keyword>
<keyword evidence="7 8" id="KW-0472">Membrane</keyword>
<evidence type="ECO:0000256" key="2">
    <source>
        <dbReference type="ARBA" id="ARBA00007651"/>
    </source>
</evidence>
<dbReference type="Proteomes" id="UP000796880">
    <property type="component" value="Unassembled WGS sequence"/>
</dbReference>
<comment type="caution">
    <text evidence="10">The sequence shown here is derived from an EMBL/GenBank/DDBJ whole genome shotgun (WGS) entry which is preliminary data.</text>
</comment>
<reference evidence="10" key="1">
    <citation type="submission" date="2020-03" db="EMBL/GenBank/DDBJ databases">
        <title>A high-quality chromosome-level genome assembly of a woody plant with both climbing and erect habits, Rhamnella rubrinervis.</title>
        <authorList>
            <person name="Lu Z."/>
            <person name="Yang Y."/>
            <person name="Zhu X."/>
            <person name="Sun Y."/>
        </authorList>
    </citation>
    <scope>NUCLEOTIDE SEQUENCE</scope>
    <source>
        <strain evidence="10">BYM</strain>
        <tissue evidence="10">Leaf</tissue>
    </source>
</reference>
<comment type="similarity">
    <text evidence="2 8">Belongs to the Casparian strip membrane proteins (CASP) family.</text>
</comment>
<dbReference type="PANTHER" id="PTHR36488:SF8">
    <property type="entry name" value="CASP-LIKE PROTEIN 1U1"/>
    <property type="match status" value="1"/>
</dbReference>
<keyword evidence="6 8" id="KW-1133">Transmembrane helix</keyword>
<dbReference type="PANTHER" id="PTHR36488">
    <property type="entry name" value="CASP-LIKE PROTEIN 1U1"/>
    <property type="match status" value="1"/>
</dbReference>
<sequence>MESQKSNGGFESRGEKEVMVANQRRVGTCETLVRILALALTLAAAVLLGVDKQTKVVPVKVVDSLPALNVPVTAKWHYLSAFVYFVVANAIACAYAAVSLVLSLADRGGKRSSSSSALGLMLTVLDMIMVALLFSGVGAAGAIGLMGYVGNTRVNWHKVCDSFGKFCDQGAVAIFLSLLGSIAFLLLAMLSAMGLHKKINK</sequence>
<evidence type="ECO:0000256" key="7">
    <source>
        <dbReference type="ARBA" id="ARBA00023136"/>
    </source>
</evidence>
<dbReference type="OrthoDB" id="1898688at2759"/>
<dbReference type="InterPro" id="IPR006702">
    <property type="entry name" value="CASP_dom"/>
</dbReference>
<evidence type="ECO:0000256" key="8">
    <source>
        <dbReference type="RuleBase" id="RU361233"/>
    </source>
</evidence>
<evidence type="ECO:0000256" key="4">
    <source>
        <dbReference type="ARBA" id="ARBA00022475"/>
    </source>
</evidence>
<organism evidence="10 11">
    <name type="scientific">Rhamnella rubrinervis</name>
    <dbReference type="NCBI Taxonomy" id="2594499"/>
    <lineage>
        <taxon>Eukaryota</taxon>
        <taxon>Viridiplantae</taxon>
        <taxon>Streptophyta</taxon>
        <taxon>Embryophyta</taxon>
        <taxon>Tracheophyta</taxon>
        <taxon>Spermatophyta</taxon>
        <taxon>Magnoliopsida</taxon>
        <taxon>eudicotyledons</taxon>
        <taxon>Gunneridae</taxon>
        <taxon>Pentapetalae</taxon>
        <taxon>rosids</taxon>
        <taxon>fabids</taxon>
        <taxon>Rosales</taxon>
        <taxon>Rhamnaceae</taxon>
        <taxon>rhamnoid group</taxon>
        <taxon>Rhamneae</taxon>
        <taxon>Rhamnella</taxon>
    </lineage>
</organism>
<evidence type="ECO:0000313" key="11">
    <source>
        <dbReference type="Proteomes" id="UP000796880"/>
    </source>
</evidence>
<evidence type="ECO:0000256" key="1">
    <source>
        <dbReference type="ARBA" id="ARBA00004651"/>
    </source>
</evidence>
<dbReference type="GO" id="GO:0005886">
    <property type="term" value="C:plasma membrane"/>
    <property type="evidence" value="ECO:0007669"/>
    <property type="project" value="UniProtKB-SubCell"/>
</dbReference>
<dbReference type="NCBIfam" id="TIGR01569">
    <property type="entry name" value="A_tha_TIGR01569"/>
    <property type="match status" value="1"/>
</dbReference>
<evidence type="ECO:0000256" key="5">
    <source>
        <dbReference type="ARBA" id="ARBA00022692"/>
    </source>
</evidence>